<evidence type="ECO:0000313" key="1">
    <source>
        <dbReference type="EMBL" id="WFD27164.1"/>
    </source>
</evidence>
<gene>
    <name evidence="1" type="ORF">MNAN1_002160</name>
</gene>
<protein>
    <submittedName>
        <fullName evidence="1">Uncharacterized protein</fullName>
    </submittedName>
</protein>
<sequence length="175" mass="19298">MPRMALKSMAPALRAVQRMPARAMSVSTVRLNSATPAPSNLPKGTVVPGGQVDPQLGDYPAMPYENQQFRPYSRKWWDTQDRRNYGETLHEEDDILNMWSPDAYKVPGPLALRHFLTAAGAIALFGYGVYLTVPEPPMLRKSFPRDGLAAELGGPQAAVRHAVLPQARAEDADEE</sequence>
<dbReference type="GO" id="GO:0005739">
    <property type="term" value="C:mitochondrion"/>
    <property type="evidence" value="ECO:0007669"/>
    <property type="project" value="InterPro"/>
</dbReference>
<dbReference type="InterPro" id="IPR008699">
    <property type="entry name" value="NDUFB8"/>
</dbReference>
<dbReference type="Pfam" id="PF05821">
    <property type="entry name" value="NDUF_B8"/>
    <property type="match status" value="1"/>
</dbReference>
<reference evidence="1" key="1">
    <citation type="submission" date="2023-03" db="EMBL/GenBank/DDBJ databases">
        <title>Mating type loci evolution in Malassezia.</title>
        <authorList>
            <person name="Coelho M.A."/>
        </authorList>
    </citation>
    <scope>NUCLEOTIDE SEQUENCE</scope>
    <source>
        <strain evidence="1">CBS 9557</strain>
    </source>
</reference>
<organism evidence="1 2">
    <name type="scientific">Malassezia nana</name>
    <dbReference type="NCBI Taxonomy" id="180528"/>
    <lineage>
        <taxon>Eukaryota</taxon>
        <taxon>Fungi</taxon>
        <taxon>Dikarya</taxon>
        <taxon>Basidiomycota</taxon>
        <taxon>Ustilaginomycotina</taxon>
        <taxon>Malasseziomycetes</taxon>
        <taxon>Malasseziales</taxon>
        <taxon>Malasseziaceae</taxon>
        <taxon>Malassezia</taxon>
    </lineage>
</organism>
<accession>A0AAF0EMA4</accession>
<dbReference type="PANTHER" id="PTHR12840">
    <property type="entry name" value="NADH-UBIQUINONE OXIDOREDUCTASE ASHI SUBUNIT"/>
    <property type="match status" value="1"/>
</dbReference>
<proteinExistence type="predicted"/>
<dbReference type="Proteomes" id="UP001213623">
    <property type="component" value="Chromosome 3"/>
</dbReference>
<dbReference type="PANTHER" id="PTHR12840:SF1">
    <property type="entry name" value="NADH DEHYDROGENASE [UBIQUINONE] 1 BETA SUBCOMPLEX SUBUNIT 8, MITOCHONDRIAL"/>
    <property type="match status" value="1"/>
</dbReference>
<keyword evidence="2" id="KW-1185">Reference proteome</keyword>
<name>A0AAF0EMA4_9BASI</name>
<dbReference type="AlphaFoldDB" id="A0AAF0EMA4"/>
<dbReference type="EMBL" id="CP119894">
    <property type="protein sequence ID" value="WFD27164.1"/>
    <property type="molecule type" value="Genomic_DNA"/>
</dbReference>
<evidence type="ECO:0000313" key="2">
    <source>
        <dbReference type="Proteomes" id="UP001213623"/>
    </source>
</evidence>